<dbReference type="PIRSF" id="PIRSF000847">
    <property type="entry name" value="Phos_ph_gly_syn"/>
    <property type="match status" value="1"/>
</dbReference>
<dbReference type="GO" id="GO:0016020">
    <property type="term" value="C:membrane"/>
    <property type="evidence" value="ECO:0007669"/>
    <property type="project" value="UniProtKB-SubCell"/>
</dbReference>
<comment type="subcellular location">
    <subcellularLocation>
        <location evidence="1">Membrane</location>
        <topology evidence="1">Multi-pass membrane protein</topology>
    </subcellularLocation>
</comment>
<keyword evidence="8 11" id="KW-0472">Membrane</keyword>
<evidence type="ECO:0000256" key="8">
    <source>
        <dbReference type="ARBA" id="ARBA00023136"/>
    </source>
</evidence>
<dbReference type="AlphaFoldDB" id="A0A6J6DAF7"/>
<evidence type="ECO:0000256" key="7">
    <source>
        <dbReference type="ARBA" id="ARBA00023098"/>
    </source>
</evidence>
<evidence type="ECO:0000256" key="6">
    <source>
        <dbReference type="ARBA" id="ARBA00022989"/>
    </source>
</evidence>
<dbReference type="PROSITE" id="PS00379">
    <property type="entry name" value="CDP_ALCOHOL_P_TRANSF"/>
    <property type="match status" value="1"/>
</dbReference>
<dbReference type="InterPro" id="IPR048254">
    <property type="entry name" value="CDP_ALCOHOL_P_TRANSF_CS"/>
</dbReference>
<evidence type="ECO:0000256" key="11">
    <source>
        <dbReference type="SAM" id="Phobius"/>
    </source>
</evidence>
<gene>
    <name evidence="12" type="ORF">UFOPK1493_01653</name>
</gene>
<evidence type="ECO:0000256" key="5">
    <source>
        <dbReference type="ARBA" id="ARBA00022692"/>
    </source>
</evidence>
<dbReference type="Gene3D" id="1.20.120.1760">
    <property type="match status" value="1"/>
</dbReference>
<feature type="transmembrane region" description="Helical" evidence="11">
    <location>
        <begin position="87"/>
        <end position="112"/>
    </location>
</feature>
<dbReference type="PANTHER" id="PTHR14269">
    <property type="entry name" value="CDP-DIACYLGLYCEROL--GLYCEROL-3-PHOSPHATE 3-PHOSPHATIDYLTRANSFERASE-RELATED"/>
    <property type="match status" value="1"/>
</dbReference>
<dbReference type="EMBL" id="CAEZSR010000053">
    <property type="protein sequence ID" value="CAB4559293.1"/>
    <property type="molecule type" value="Genomic_DNA"/>
</dbReference>
<keyword evidence="7" id="KW-0443">Lipid metabolism</keyword>
<evidence type="ECO:0000313" key="12">
    <source>
        <dbReference type="EMBL" id="CAB4559293.1"/>
    </source>
</evidence>
<dbReference type="InterPro" id="IPR050324">
    <property type="entry name" value="CDP-alcohol_PTase-I"/>
</dbReference>
<evidence type="ECO:0000256" key="10">
    <source>
        <dbReference type="ARBA" id="ARBA00023264"/>
    </source>
</evidence>
<dbReference type="InterPro" id="IPR000462">
    <property type="entry name" value="CDP-OH_P_trans"/>
</dbReference>
<feature type="transmembrane region" description="Helical" evidence="11">
    <location>
        <begin position="21"/>
        <end position="40"/>
    </location>
</feature>
<evidence type="ECO:0000256" key="4">
    <source>
        <dbReference type="ARBA" id="ARBA00022679"/>
    </source>
</evidence>
<protein>
    <submittedName>
        <fullName evidence="12">Unannotated protein</fullName>
    </submittedName>
</protein>
<dbReference type="NCBIfam" id="TIGR00560">
    <property type="entry name" value="pgsA"/>
    <property type="match status" value="1"/>
</dbReference>
<proteinExistence type="inferred from homology"/>
<keyword evidence="10" id="KW-1208">Phospholipid metabolism</keyword>
<keyword evidence="9" id="KW-0594">Phospholipid biosynthesis</keyword>
<evidence type="ECO:0000256" key="3">
    <source>
        <dbReference type="ARBA" id="ARBA00022516"/>
    </source>
</evidence>
<keyword evidence="4" id="KW-0808">Transferase</keyword>
<dbReference type="GO" id="GO:0046474">
    <property type="term" value="P:glycerophospholipid biosynthetic process"/>
    <property type="evidence" value="ECO:0007669"/>
    <property type="project" value="TreeGrafter"/>
</dbReference>
<sequence length="199" mass="21693">MAVEPGKVASTKIDPTKIATWANLVTVGRVLIAPLMFLLIPEEAGGSWIAFWLWFVLCSSDGIDGYLARRHGVTNFGTFLDPLADKVLVLGAMFTLVSRDVFWVVPVVIIAAREIAISLYRTFVGAKGVSVPASKVAKWKTVTQQLAVGFAIAPLTALDATWLWKGLLWISVALALISGFQYLWRAHTAKRSVSYTQVG</sequence>
<keyword evidence="6 11" id="KW-1133">Transmembrane helix</keyword>
<reference evidence="12" key="1">
    <citation type="submission" date="2020-05" db="EMBL/GenBank/DDBJ databases">
        <authorList>
            <person name="Chiriac C."/>
            <person name="Salcher M."/>
            <person name="Ghai R."/>
            <person name="Kavagutti S V."/>
        </authorList>
    </citation>
    <scope>NUCLEOTIDE SEQUENCE</scope>
</reference>
<evidence type="ECO:0000256" key="1">
    <source>
        <dbReference type="ARBA" id="ARBA00004141"/>
    </source>
</evidence>
<evidence type="ECO:0000256" key="9">
    <source>
        <dbReference type="ARBA" id="ARBA00023209"/>
    </source>
</evidence>
<dbReference type="PANTHER" id="PTHR14269:SF11">
    <property type="entry name" value="CDP-DIACYLGLYCEROL--GLYCEROL-3-PHOSPHATE 3-PHOSPHATIDYLTRANSFERASE"/>
    <property type="match status" value="1"/>
</dbReference>
<accession>A0A6J6DAF7</accession>
<dbReference type="InterPro" id="IPR004570">
    <property type="entry name" value="Phosphatidylglycerol_P_synth"/>
</dbReference>
<dbReference type="InterPro" id="IPR043130">
    <property type="entry name" value="CDP-OH_PTrfase_TM_dom"/>
</dbReference>
<organism evidence="12">
    <name type="scientific">freshwater metagenome</name>
    <dbReference type="NCBI Taxonomy" id="449393"/>
    <lineage>
        <taxon>unclassified sequences</taxon>
        <taxon>metagenomes</taxon>
        <taxon>ecological metagenomes</taxon>
    </lineage>
</organism>
<dbReference type="Pfam" id="PF01066">
    <property type="entry name" value="CDP-OH_P_transf"/>
    <property type="match status" value="1"/>
</dbReference>
<keyword evidence="5 11" id="KW-0812">Transmembrane</keyword>
<keyword evidence="3" id="KW-0444">Lipid biosynthesis</keyword>
<comment type="similarity">
    <text evidence="2">Belongs to the CDP-alcohol phosphatidyltransferase class-I family.</text>
</comment>
<evidence type="ECO:0000256" key="2">
    <source>
        <dbReference type="ARBA" id="ARBA00010441"/>
    </source>
</evidence>
<dbReference type="GO" id="GO:0008444">
    <property type="term" value="F:CDP-diacylglycerol-glycerol-3-phosphate 3-phosphatidyltransferase activity"/>
    <property type="evidence" value="ECO:0007669"/>
    <property type="project" value="InterPro"/>
</dbReference>
<feature type="transmembrane region" description="Helical" evidence="11">
    <location>
        <begin position="162"/>
        <end position="184"/>
    </location>
</feature>
<name>A0A6J6DAF7_9ZZZZ</name>